<keyword evidence="2" id="KW-0812">Transmembrane</keyword>
<feature type="compositionally biased region" description="Basic and acidic residues" evidence="1">
    <location>
        <begin position="1274"/>
        <end position="1284"/>
    </location>
</feature>
<feature type="compositionally biased region" description="Acidic residues" evidence="1">
    <location>
        <begin position="1156"/>
        <end position="1180"/>
    </location>
</feature>
<protein>
    <submittedName>
        <fullName evidence="3">Uncharacterized protein</fullName>
    </submittedName>
</protein>
<feature type="region of interest" description="Disordered" evidence="1">
    <location>
        <begin position="1147"/>
        <end position="1284"/>
    </location>
</feature>
<evidence type="ECO:0000313" key="4">
    <source>
        <dbReference type="Proteomes" id="UP000572268"/>
    </source>
</evidence>
<gene>
    <name evidence="3" type="ORF">FOL46_005021</name>
</gene>
<evidence type="ECO:0000313" key="3">
    <source>
        <dbReference type="EMBL" id="KAF4663041.1"/>
    </source>
</evidence>
<keyword evidence="2" id="KW-1133">Transmembrane helix</keyword>
<keyword evidence="2" id="KW-0472">Membrane</keyword>
<dbReference type="Proteomes" id="UP000572268">
    <property type="component" value="Unassembled WGS sequence"/>
</dbReference>
<feature type="transmembrane region" description="Helical" evidence="2">
    <location>
        <begin position="1062"/>
        <end position="1083"/>
    </location>
</feature>
<dbReference type="EMBL" id="JABANN010000301">
    <property type="protein sequence ID" value="KAF4663041.1"/>
    <property type="molecule type" value="Genomic_DNA"/>
</dbReference>
<feature type="compositionally biased region" description="Basic and acidic residues" evidence="1">
    <location>
        <begin position="1252"/>
        <end position="1264"/>
    </location>
</feature>
<sequence length="1284" mass="136969">MAVAQLFLSTIVAQPNVTTNASVTGAIEGFLADIFRTTPQLDGSCVKGDDCLLPVPEGFDHSTSSFNIYLVEEGGWCSVAQQTYLSATLAIDGETSEGNGNHSDHFRLRFLEDKPALGLYKICICMTFFASCPSPLNDAAIAEGWTTHTPAQPPGLVPCVMGEASSSYPLCMCLPECSKGRVVALDYAVTLGRVDFVGPEHNQSFDCTLGRNCSFNVRGHGLTVGDRLTFVEGRDPTQCGAAAASPLLLDGESLGVQGVGEDGGWVSAFLHGDNLRSGGAFSICWCTPAQHPGTGCEAPIGFAMPAGSLSVLGPLSSQNFVCYVGYRCEVTIRGFRLSPLDQLSIKTSPLFCGSPNSSALEAFPSQPFRVSRMQLTSAQASTSFALPAPQRAGVFTLCYCTSPGTLCDSAEKFASMLGKNVLISGYSSLSPSPGAFLNSYHLTVLGTYTVCVCAAHTRTVEPPDRGQEEGNCTTPEDFTLKAGVVRSIGILRSSVEAVVCGAMDANCVFNFTGDSFGINSGDRATLVAAGSCSSLPRREVSISFPVYIYPGLSPSWGILVPPRAIPAGANYTICYCAADLDNGRCALQSSYHLHAGELIVSGSVESTSNHSCLPSEVCMVSIRGLSLHPRDRLKVLNDASRPCSNIVVEKFGDRIINMSDLTNDRLVSTFRMSPFGAADSFTLCYCPFTGLPDWVDDPCSARTPHKAGILHVEGFMPTPGGTPPTLGRYKGTVTLPVRMIGQPNEKWKIGIRPEGQHCNASSNTDDAAVAEVNVRAKDTLVVDVSQLPQGRYRACGCVGKCDEESSPDAPVDLGSIEIVGPALDVTEQNSTAPYIPCAAGHPCEVSGVGDIQGAEIFLTTLPLPSNTGGQPVGVARVQAEEGDVACGDPKGQPMDTPVGRGREGSFALPQYSFGSIRTICACMKIAGSLDGWDCSKPEHFNIAIGAMVISGPLETSDSLRCPVQSSDCRVEIDGVLLHEGDRAVMLAEGECGEGSSVPKGDSAEIKLNEDRSVGEFNFGKTGSAVESYKVCYCHDAASGGCHRMEQFTLATGPLDVYFRLNAFHILGIIAGCLFLALVIRYVWVRVLRRRFATGAHQLDFDETGNAKIGYEYTTEVGGLRGGRTKTRVIWRPQDKYAEKAALDTLRNQLPERVDEPIEDDEDLGEDDDVFHVPEDDEEGGENPQESRDLSGSSIRRSAMKVPRARTCMEAWEEVEGPLSDNRDDDTLAELMRGGSSTNGSYSLGGMPGKISPEQRVRRHGEDTRSVCGTTAPHTPEETKETESL</sequence>
<organism evidence="3 4">
    <name type="scientific">Perkinsus olseni</name>
    <name type="common">Perkinsus atlanticus</name>
    <dbReference type="NCBI Taxonomy" id="32597"/>
    <lineage>
        <taxon>Eukaryota</taxon>
        <taxon>Sar</taxon>
        <taxon>Alveolata</taxon>
        <taxon>Perkinsozoa</taxon>
        <taxon>Perkinsea</taxon>
        <taxon>Perkinsida</taxon>
        <taxon>Perkinsidae</taxon>
        <taxon>Perkinsus</taxon>
    </lineage>
</organism>
<evidence type="ECO:0000256" key="1">
    <source>
        <dbReference type="SAM" id="MobiDB-lite"/>
    </source>
</evidence>
<proteinExistence type="predicted"/>
<name>A0A7J6LW59_PEROL</name>
<evidence type="ECO:0000256" key="2">
    <source>
        <dbReference type="SAM" id="Phobius"/>
    </source>
</evidence>
<comment type="caution">
    <text evidence="3">The sequence shown here is derived from an EMBL/GenBank/DDBJ whole genome shotgun (WGS) entry which is preliminary data.</text>
</comment>
<reference evidence="3 4" key="1">
    <citation type="submission" date="2020-04" db="EMBL/GenBank/DDBJ databases">
        <title>Perkinsus olseni comparative genomics.</title>
        <authorList>
            <person name="Bogema D.R."/>
        </authorList>
    </citation>
    <scope>NUCLEOTIDE SEQUENCE [LARGE SCALE GENOMIC DNA]</scope>
    <source>
        <strain evidence="3">ATCC PRA-31</strain>
    </source>
</reference>
<accession>A0A7J6LW59</accession>